<feature type="transmembrane region" description="Helical" evidence="1">
    <location>
        <begin position="28"/>
        <end position="48"/>
    </location>
</feature>
<evidence type="ECO:0000256" key="1">
    <source>
        <dbReference type="SAM" id="Phobius"/>
    </source>
</evidence>
<dbReference type="EMBL" id="UOEA01000103">
    <property type="protein sequence ID" value="VAV85841.1"/>
    <property type="molecule type" value="Genomic_DNA"/>
</dbReference>
<keyword evidence="1" id="KW-1133">Transmembrane helix</keyword>
<protein>
    <submittedName>
        <fullName evidence="2">Uncharacterized protein</fullName>
    </submittedName>
</protein>
<organism evidence="2">
    <name type="scientific">hydrothermal vent metagenome</name>
    <dbReference type="NCBI Taxonomy" id="652676"/>
    <lineage>
        <taxon>unclassified sequences</taxon>
        <taxon>metagenomes</taxon>
        <taxon>ecological metagenomes</taxon>
    </lineage>
</organism>
<dbReference type="AlphaFoldDB" id="A0A3B0R0R3"/>
<accession>A0A3B0R0R3</accession>
<gene>
    <name evidence="2" type="ORF">MNBD_DELTA01-620</name>
</gene>
<name>A0A3B0R0R3_9ZZZZ</name>
<proteinExistence type="predicted"/>
<reference evidence="2" key="1">
    <citation type="submission" date="2018-06" db="EMBL/GenBank/DDBJ databases">
        <authorList>
            <person name="Zhirakovskaya E."/>
        </authorList>
    </citation>
    <scope>NUCLEOTIDE SEQUENCE</scope>
</reference>
<sequence length="73" mass="7938">MGLIILIIIYIITGWLFARIARNLGKSFGLFFVLGAIPIVNLIAFIILGNKGTQCCPHCSRTICDPVTKASSE</sequence>
<keyword evidence="1" id="KW-0812">Transmembrane</keyword>
<evidence type="ECO:0000313" key="2">
    <source>
        <dbReference type="EMBL" id="VAV85841.1"/>
    </source>
</evidence>
<keyword evidence="1" id="KW-0472">Membrane</keyword>